<accession>A0A1I6MV41</accession>
<sequence length="200" mass="21471">MEPNDNLYSQFVGWAKIILPLCAIALLSTLFLFARSANDTDEVAMAEVEQIAREQRLAAPEFSGLTDDGSTVVVSAKSAQPDQNNPDTVMISDIGMRLNTTEGIQIDVTAVSGELDGRARVAQFLGLARIETSNGYQLETNGLIADLGSGVVTSDGLLEVRAPFGEITAGNVRFEVTSEEVGQQMVFTNGVRLLYTGQRP</sequence>
<dbReference type="RefSeq" id="WP_090209410.1">
    <property type="nucleotide sequence ID" value="NZ_FOZM01000002.1"/>
</dbReference>
<evidence type="ECO:0000313" key="3">
    <source>
        <dbReference type="Proteomes" id="UP000198926"/>
    </source>
</evidence>
<reference evidence="2 3" key="1">
    <citation type="submission" date="2016-10" db="EMBL/GenBank/DDBJ databases">
        <authorList>
            <person name="de Groot N.N."/>
        </authorList>
    </citation>
    <scope>NUCLEOTIDE SEQUENCE [LARGE SCALE GENOMIC DNA]</scope>
    <source>
        <strain evidence="2 3">DSM 29433</strain>
    </source>
</reference>
<keyword evidence="1" id="KW-0472">Membrane</keyword>
<evidence type="ECO:0000256" key="1">
    <source>
        <dbReference type="SAM" id="Phobius"/>
    </source>
</evidence>
<keyword evidence="1" id="KW-1133">Transmembrane helix</keyword>
<dbReference type="EMBL" id="FOZM01000002">
    <property type="protein sequence ID" value="SFS19596.1"/>
    <property type="molecule type" value="Genomic_DNA"/>
</dbReference>
<gene>
    <name evidence="2" type="ORF">SAMN05444714_2265</name>
</gene>
<dbReference type="AlphaFoldDB" id="A0A1I6MV41"/>
<keyword evidence="1" id="KW-0812">Transmembrane</keyword>
<dbReference type="STRING" id="1123755.SAMN05444714_2265"/>
<dbReference type="OrthoDB" id="7871110at2"/>
<feature type="transmembrane region" description="Helical" evidence="1">
    <location>
        <begin position="12"/>
        <end position="33"/>
    </location>
</feature>
<dbReference type="Proteomes" id="UP000198926">
    <property type="component" value="Unassembled WGS sequence"/>
</dbReference>
<protein>
    <submittedName>
        <fullName evidence="2">Lipopolysaccharide export system protein LptC</fullName>
    </submittedName>
</protein>
<organism evidence="2 3">
    <name type="scientific">Yoonia litorea</name>
    <dbReference type="NCBI Taxonomy" id="1123755"/>
    <lineage>
        <taxon>Bacteria</taxon>
        <taxon>Pseudomonadati</taxon>
        <taxon>Pseudomonadota</taxon>
        <taxon>Alphaproteobacteria</taxon>
        <taxon>Rhodobacterales</taxon>
        <taxon>Paracoccaceae</taxon>
        <taxon>Yoonia</taxon>
    </lineage>
</organism>
<keyword evidence="3" id="KW-1185">Reference proteome</keyword>
<proteinExistence type="predicted"/>
<evidence type="ECO:0000313" key="2">
    <source>
        <dbReference type="EMBL" id="SFS19596.1"/>
    </source>
</evidence>
<name>A0A1I6MV41_9RHOB</name>